<dbReference type="GO" id="GO:0003677">
    <property type="term" value="F:DNA binding"/>
    <property type="evidence" value="ECO:0007669"/>
    <property type="project" value="UniProtKB-KW"/>
</dbReference>
<dbReference type="PANTHER" id="PTHR30346">
    <property type="entry name" value="TRANSCRIPTIONAL DUAL REGULATOR HCAR-RELATED"/>
    <property type="match status" value="1"/>
</dbReference>
<dbReference type="EMBL" id="QGUI02000050">
    <property type="protein sequence ID" value="MFO7191796.1"/>
    <property type="molecule type" value="Genomic_DNA"/>
</dbReference>
<evidence type="ECO:0000256" key="1">
    <source>
        <dbReference type="ARBA" id="ARBA00009437"/>
    </source>
</evidence>
<dbReference type="PANTHER" id="PTHR30346:SF29">
    <property type="entry name" value="LYSR SUBSTRATE-BINDING"/>
    <property type="match status" value="1"/>
</dbReference>
<evidence type="ECO:0000313" key="7">
    <source>
        <dbReference type="Proteomes" id="UP000249324"/>
    </source>
</evidence>
<keyword evidence="4" id="KW-0804">Transcription</keyword>
<keyword evidence="3" id="KW-0238">DNA-binding</keyword>
<dbReference type="InterPro" id="IPR005119">
    <property type="entry name" value="LysR_subst-bd"/>
</dbReference>
<feature type="domain" description="HTH lysR-type" evidence="5">
    <location>
        <begin position="2"/>
        <end position="59"/>
    </location>
</feature>
<gene>
    <name evidence="6" type="ORF">DIU77_006090</name>
</gene>
<name>A0ABD6FER5_9PSEU</name>
<evidence type="ECO:0000259" key="5">
    <source>
        <dbReference type="PROSITE" id="PS50931"/>
    </source>
</evidence>
<evidence type="ECO:0000256" key="3">
    <source>
        <dbReference type="ARBA" id="ARBA00023125"/>
    </source>
</evidence>
<dbReference type="InterPro" id="IPR036390">
    <property type="entry name" value="WH_DNA-bd_sf"/>
</dbReference>
<keyword evidence="2" id="KW-0805">Transcription regulation</keyword>
<dbReference type="Gene3D" id="1.10.10.10">
    <property type="entry name" value="Winged helix-like DNA-binding domain superfamily/Winged helix DNA-binding domain"/>
    <property type="match status" value="1"/>
</dbReference>
<accession>A0ABD6FER5</accession>
<dbReference type="Pfam" id="PF03466">
    <property type="entry name" value="LysR_substrate"/>
    <property type="match status" value="1"/>
</dbReference>
<dbReference type="Proteomes" id="UP000249324">
    <property type="component" value="Unassembled WGS sequence"/>
</dbReference>
<organism evidence="6 7">
    <name type="scientific">Thermocrispum agreste</name>
    <dbReference type="NCBI Taxonomy" id="37925"/>
    <lineage>
        <taxon>Bacteria</taxon>
        <taxon>Bacillati</taxon>
        <taxon>Actinomycetota</taxon>
        <taxon>Actinomycetes</taxon>
        <taxon>Pseudonocardiales</taxon>
        <taxon>Pseudonocardiaceae</taxon>
        <taxon>Thermocrispum</taxon>
    </lineage>
</organism>
<reference evidence="6 7" key="1">
    <citation type="journal article" date="2021" name="BMC Genomics">
        <title>Genome-resolved metagenome and metatranscriptome analyses of thermophilic composting reveal key bacterial players and their metabolic interactions.</title>
        <authorList>
            <person name="Braga L.P.P."/>
            <person name="Pereira R.V."/>
            <person name="Martins L.F."/>
            <person name="Moura L.M.S."/>
            <person name="Sanchez F.B."/>
            <person name="Patane J.S.L."/>
            <person name="da Silva A.M."/>
            <person name="Setubal J.C."/>
        </authorList>
    </citation>
    <scope>NUCLEOTIDE SEQUENCE [LARGE SCALE GENOMIC DNA]</scope>
    <source>
        <strain evidence="6">ZC4RG45</strain>
    </source>
</reference>
<proteinExistence type="inferred from homology"/>
<dbReference type="SUPFAM" id="SSF46785">
    <property type="entry name" value="Winged helix' DNA-binding domain"/>
    <property type="match status" value="1"/>
</dbReference>
<dbReference type="InterPro" id="IPR000847">
    <property type="entry name" value="LysR_HTH_N"/>
</dbReference>
<evidence type="ECO:0000256" key="4">
    <source>
        <dbReference type="ARBA" id="ARBA00023163"/>
    </source>
</evidence>
<dbReference type="Pfam" id="PF00126">
    <property type="entry name" value="HTH_1"/>
    <property type="match status" value="1"/>
</dbReference>
<dbReference type="CDD" id="cd08423">
    <property type="entry name" value="PBP2_LTTR_like_6"/>
    <property type="match status" value="1"/>
</dbReference>
<comment type="similarity">
    <text evidence="1">Belongs to the LysR transcriptional regulatory family.</text>
</comment>
<comment type="caution">
    <text evidence="6">The sequence shown here is derived from an EMBL/GenBank/DDBJ whole genome shotgun (WGS) entry which is preliminary data.</text>
</comment>
<evidence type="ECO:0000313" key="6">
    <source>
        <dbReference type="EMBL" id="MFO7191796.1"/>
    </source>
</evidence>
<protein>
    <submittedName>
        <fullName evidence="6">LysR substrate-binding domain-containing protein</fullName>
    </submittedName>
</protein>
<dbReference type="AlphaFoldDB" id="A0ABD6FER5"/>
<dbReference type="InterPro" id="IPR036388">
    <property type="entry name" value="WH-like_DNA-bd_sf"/>
</dbReference>
<dbReference type="SUPFAM" id="SSF53850">
    <property type="entry name" value="Periplasmic binding protein-like II"/>
    <property type="match status" value="1"/>
</dbReference>
<dbReference type="PROSITE" id="PS50931">
    <property type="entry name" value="HTH_LYSR"/>
    <property type="match status" value="1"/>
</dbReference>
<evidence type="ECO:0000256" key="2">
    <source>
        <dbReference type="ARBA" id="ARBA00023015"/>
    </source>
</evidence>
<dbReference type="Gene3D" id="3.40.190.10">
    <property type="entry name" value="Periplasmic binding protein-like II"/>
    <property type="match status" value="2"/>
</dbReference>
<sequence>MIDLRRLQVLRAVHQHGTVTAAAAALHLTPSAVSHQIRELSRELEVPLLEPQGRGVRLTPAALVLVEHADELLARWEEARAALQAYRAGAAGILRLSGFPTAMALLAPAAVLLQERNPGLRVTVRECESEEGFKLLLADETDLLLLTPTDNGPAPDDPRFDQQPMMSEPLDLLVPADHPLTGKKRLALADAGCEPWILPVPGTCDHHDRAMVACAVAGFTPHVAHFATDWSAVAALVAHGLGISLIPRLAELPASFQLRRLPLTVEPLPTRQIMTCVRRGSRNSPQIQQALQALREVVEKRGTLAAAS</sequence>